<evidence type="ECO:0000256" key="1">
    <source>
        <dbReference type="SAM" id="MobiDB-lite"/>
    </source>
</evidence>
<keyword evidence="4" id="KW-1185">Reference proteome</keyword>
<dbReference type="OMA" id="PRVNELN"/>
<protein>
    <recommendedName>
        <fullName evidence="2">No apical meristem-associated C-terminal domain-containing protein</fullName>
    </recommendedName>
</protein>
<dbReference type="Proteomes" id="UP000008022">
    <property type="component" value="Unassembled WGS sequence"/>
</dbReference>
<dbReference type="HOGENOM" id="CLU_185588_0_0_1"/>
<reference evidence="3" key="2">
    <citation type="submission" date="2015-06" db="UniProtKB">
        <authorList>
            <consortium name="EnsemblPlants"/>
        </authorList>
    </citation>
    <scope>IDENTIFICATION</scope>
</reference>
<evidence type="ECO:0000313" key="3">
    <source>
        <dbReference type="EnsemblPlants" id="ORUFI04G03480.1"/>
    </source>
</evidence>
<name>A0A0E0P5F7_ORYRU</name>
<feature type="compositionally biased region" description="Basic and acidic residues" evidence="1">
    <location>
        <begin position="69"/>
        <end position="94"/>
    </location>
</feature>
<proteinExistence type="predicted"/>
<feature type="domain" description="No apical meristem-associated C-terminal" evidence="2">
    <location>
        <begin position="18"/>
        <end position="85"/>
    </location>
</feature>
<dbReference type="EnsemblPlants" id="ORUFI04G03480.1">
    <property type="protein sequence ID" value="ORUFI04G03480.1"/>
    <property type="gene ID" value="ORUFI04G03480"/>
</dbReference>
<dbReference type="PANTHER" id="PTHR45023">
    <property type="match status" value="1"/>
</dbReference>
<dbReference type="InterPro" id="IPR029466">
    <property type="entry name" value="NAM-associated_C"/>
</dbReference>
<accession>A0A0E0P5F7</accession>
<evidence type="ECO:0000259" key="2">
    <source>
        <dbReference type="Pfam" id="PF14303"/>
    </source>
</evidence>
<dbReference type="AlphaFoldDB" id="A0A0E0P5F7"/>
<dbReference type="Gramene" id="ORUFI04G03480.1">
    <property type="protein sequence ID" value="ORUFI04G03480.1"/>
    <property type="gene ID" value="ORUFI04G03480"/>
</dbReference>
<organism evidence="3 4">
    <name type="scientific">Oryza rufipogon</name>
    <name type="common">Brownbeard rice</name>
    <name type="synonym">Asian wild rice</name>
    <dbReference type="NCBI Taxonomy" id="4529"/>
    <lineage>
        <taxon>Eukaryota</taxon>
        <taxon>Viridiplantae</taxon>
        <taxon>Streptophyta</taxon>
        <taxon>Embryophyta</taxon>
        <taxon>Tracheophyta</taxon>
        <taxon>Spermatophyta</taxon>
        <taxon>Magnoliopsida</taxon>
        <taxon>Liliopsida</taxon>
        <taxon>Poales</taxon>
        <taxon>Poaceae</taxon>
        <taxon>BOP clade</taxon>
        <taxon>Oryzoideae</taxon>
        <taxon>Oryzeae</taxon>
        <taxon>Oryzinae</taxon>
        <taxon>Oryza</taxon>
    </lineage>
</organism>
<feature type="region of interest" description="Disordered" evidence="1">
    <location>
        <begin position="40"/>
        <end position="94"/>
    </location>
</feature>
<dbReference type="PANTHER" id="PTHR45023:SF15">
    <property type="entry name" value="OS07G0575233 PROTEIN"/>
    <property type="match status" value="1"/>
</dbReference>
<dbReference type="Pfam" id="PF14303">
    <property type="entry name" value="NAM-associated"/>
    <property type="match status" value="1"/>
</dbReference>
<reference evidence="4" key="1">
    <citation type="submission" date="2013-06" db="EMBL/GenBank/DDBJ databases">
        <authorList>
            <person name="Zhao Q."/>
        </authorList>
    </citation>
    <scope>NUCLEOTIDE SEQUENCE</scope>
    <source>
        <strain evidence="4">cv. W1943</strain>
    </source>
</reference>
<sequence length="94" mass="11278">MIMEKAHQWYKNQSNQKKPFTLDYMWRELKDQPKWRSIIKKEENKNKRTQISELGAYTSSSNQETEEESSNKERRPEGQKKAKERSPCSRELGV</sequence>
<evidence type="ECO:0000313" key="4">
    <source>
        <dbReference type="Proteomes" id="UP000008022"/>
    </source>
</evidence>